<keyword evidence="5" id="KW-0560">Oxidoreductase</keyword>
<dbReference type="Proteomes" id="UP000184363">
    <property type="component" value="Unassembled WGS sequence"/>
</dbReference>
<gene>
    <name evidence="7" type="ORF">SAMN05443637_102232</name>
</gene>
<dbReference type="GO" id="GO:0003955">
    <property type="term" value="F:NAD(P)H dehydrogenase (quinone) activity"/>
    <property type="evidence" value="ECO:0007669"/>
    <property type="project" value="TreeGrafter"/>
</dbReference>
<dbReference type="InterPro" id="IPR051169">
    <property type="entry name" value="NADH-Q_oxidoreductase"/>
</dbReference>
<evidence type="ECO:0000256" key="2">
    <source>
        <dbReference type="ARBA" id="ARBA00005272"/>
    </source>
</evidence>
<organism evidence="7 8">
    <name type="scientific">Pseudonocardia thermophila</name>
    <dbReference type="NCBI Taxonomy" id="1848"/>
    <lineage>
        <taxon>Bacteria</taxon>
        <taxon>Bacillati</taxon>
        <taxon>Actinomycetota</taxon>
        <taxon>Actinomycetes</taxon>
        <taxon>Pseudonocardiales</taxon>
        <taxon>Pseudonocardiaceae</taxon>
        <taxon>Pseudonocardia</taxon>
    </lineage>
</organism>
<dbReference type="PANTHER" id="PTHR42913:SF3">
    <property type="entry name" value="64 KDA MITOCHONDRIAL NADH DEHYDROGENASE (EUROFUNG)"/>
    <property type="match status" value="1"/>
</dbReference>
<dbReference type="EMBL" id="FRAP01000002">
    <property type="protein sequence ID" value="SHK06535.1"/>
    <property type="molecule type" value="Genomic_DNA"/>
</dbReference>
<evidence type="ECO:0000313" key="7">
    <source>
        <dbReference type="EMBL" id="SHK06535.1"/>
    </source>
</evidence>
<dbReference type="PRINTS" id="PR00368">
    <property type="entry name" value="FADPNR"/>
</dbReference>
<comment type="cofactor">
    <cofactor evidence="1">
        <name>FAD</name>
        <dbReference type="ChEBI" id="CHEBI:57692"/>
    </cofactor>
</comment>
<sequence length="389" mass="41006">MNHRIVVLGAGYSGVLAAGRLARRLADVEIVLVNAEPDFVERVRLHQLAAGQDLPARPLRAMFAGTGVDVRQARVTALDVARKVVVLQDGEPVEYDTLIYALGSTLADHGVPGVAEHAHHVASRPAALRLRSRLQDLPAGRTVLVVGGGLTGIESATEIAEARPDLRVALVTDREPGDRLGARARRHLDAVLNRLHITVHPHTQVTAVDAFGVSTAGGGRIPADVTVWTVGFATYPIAAASGLQVDGDGRIVVDASQRSVSHPDVYAIGDAAATAAVGGETMRMACAAGVPMAQRVADVVAARLTGREIATPPLRFYAQCISLGRRSGILQLVTPDDRVLPIAVVGAVGARMKELVCRGAMWAITHPTMLMPVRRRRVALAEQASPVAS</sequence>
<evidence type="ECO:0000313" key="8">
    <source>
        <dbReference type="Proteomes" id="UP000184363"/>
    </source>
</evidence>
<reference evidence="7 8" key="1">
    <citation type="submission" date="2016-11" db="EMBL/GenBank/DDBJ databases">
        <authorList>
            <person name="Jaros S."/>
            <person name="Januszkiewicz K."/>
            <person name="Wedrychowicz H."/>
        </authorList>
    </citation>
    <scope>NUCLEOTIDE SEQUENCE [LARGE SCALE GENOMIC DNA]</scope>
    <source>
        <strain evidence="7 8">DSM 43832</strain>
    </source>
</reference>
<keyword evidence="8" id="KW-1185">Reference proteome</keyword>
<keyword evidence="4" id="KW-0274">FAD</keyword>
<proteinExistence type="inferred from homology"/>
<dbReference type="Gene3D" id="3.50.50.100">
    <property type="match status" value="1"/>
</dbReference>
<evidence type="ECO:0000256" key="5">
    <source>
        <dbReference type="ARBA" id="ARBA00023002"/>
    </source>
</evidence>
<dbReference type="OrthoDB" id="9784880at2"/>
<keyword evidence="3" id="KW-0285">Flavoprotein</keyword>
<feature type="domain" description="FAD/NAD(P)-binding" evidence="6">
    <location>
        <begin position="4"/>
        <end position="284"/>
    </location>
</feature>
<evidence type="ECO:0000256" key="3">
    <source>
        <dbReference type="ARBA" id="ARBA00022630"/>
    </source>
</evidence>
<dbReference type="STRING" id="1848.SAMN05443637_102232"/>
<comment type="similarity">
    <text evidence="2">Belongs to the NADH dehydrogenase family.</text>
</comment>
<accession>A0A1M6PF06</accession>
<dbReference type="Pfam" id="PF07992">
    <property type="entry name" value="Pyr_redox_2"/>
    <property type="match status" value="1"/>
</dbReference>
<protein>
    <submittedName>
        <fullName evidence="7">NADH dehydrogenase, FAD-containing subunit</fullName>
    </submittedName>
</protein>
<dbReference type="AlphaFoldDB" id="A0A1M6PF06"/>
<dbReference type="InterPro" id="IPR023753">
    <property type="entry name" value="FAD/NAD-binding_dom"/>
</dbReference>
<evidence type="ECO:0000256" key="4">
    <source>
        <dbReference type="ARBA" id="ARBA00022827"/>
    </source>
</evidence>
<dbReference type="GO" id="GO:0019646">
    <property type="term" value="P:aerobic electron transport chain"/>
    <property type="evidence" value="ECO:0007669"/>
    <property type="project" value="TreeGrafter"/>
</dbReference>
<dbReference type="PANTHER" id="PTHR42913">
    <property type="entry name" value="APOPTOSIS-INDUCING FACTOR 1"/>
    <property type="match status" value="1"/>
</dbReference>
<dbReference type="SUPFAM" id="SSF51905">
    <property type="entry name" value="FAD/NAD(P)-binding domain"/>
    <property type="match status" value="1"/>
</dbReference>
<dbReference type="RefSeq" id="WP_073455360.1">
    <property type="nucleotide sequence ID" value="NZ_CALGVN010000018.1"/>
</dbReference>
<evidence type="ECO:0000259" key="6">
    <source>
        <dbReference type="Pfam" id="PF07992"/>
    </source>
</evidence>
<dbReference type="PRINTS" id="PR00469">
    <property type="entry name" value="PNDRDTASEII"/>
</dbReference>
<dbReference type="InterPro" id="IPR036188">
    <property type="entry name" value="FAD/NAD-bd_sf"/>
</dbReference>
<evidence type="ECO:0000256" key="1">
    <source>
        <dbReference type="ARBA" id="ARBA00001974"/>
    </source>
</evidence>
<name>A0A1M6PF06_PSETH</name>